<accession>A0ACC1I1K0</accession>
<sequence length="97" mass="11435">MSIRPRSADIIRWIGEEKSWSKREISRKAKQQLQDELAERNREQYINIQPADNLKRIVSLSGWSRGKVKCKIRQRMRDELAAQQQEQQEQEQVAATG</sequence>
<gene>
    <name evidence="1" type="ORF">LPJ66_011401</name>
</gene>
<evidence type="ECO:0000313" key="2">
    <source>
        <dbReference type="Proteomes" id="UP001150581"/>
    </source>
</evidence>
<name>A0ACC1I1K0_9FUNG</name>
<comment type="caution">
    <text evidence="1">The sequence shown here is derived from an EMBL/GenBank/DDBJ whole genome shotgun (WGS) entry which is preliminary data.</text>
</comment>
<reference evidence="1" key="1">
    <citation type="submission" date="2022-07" db="EMBL/GenBank/DDBJ databases">
        <title>Phylogenomic reconstructions and comparative analyses of Kickxellomycotina fungi.</title>
        <authorList>
            <person name="Reynolds N.K."/>
            <person name="Stajich J.E."/>
            <person name="Barry K."/>
            <person name="Grigoriev I.V."/>
            <person name="Crous P."/>
            <person name="Smith M.E."/>
        </authorList>
    </citation>
    <scope>NUCLEOTIDE SEQUENCE</scope>
    <source>
        <strain evidence="1">Benny 63K</strain>
    </source>
</reference>
<evidence type="ECO:0000313" key="1">
    <source>
        <dbReference type="EMBL" id="KAJ1881010.1"/>
    </source>
</evidence>
<feature type="non-terminal residue" evidence="1">
    <location>
        <position position="97"/>
    </location>
</feature>
<organism evidence="1 2">
    <name type="scientific">Kickxella alabastrina</name>
    <dbReference type="NCBI Taxonomy" id="61397"/>
    <lineage>
        <taxon>Eukaryota</taxon>
        <taxon>Fungi</taxon>
        <taxon>Fungi incertae sedis</taxon>
        <taxon>Zoopagomycota</taxon>
        <taxon>Kickxellomycotina</taxon>
        <taxon>Kickxellomycetes</taxon>
        <taxon>Kickxellales</taxon>
        <taxon>Kickxellaceae</taxon>
        <taxon>Kickxella</taxon>
    </lineage>
</organism>
<proteinExistence type="predicted"/>
<dbReference type="EMBL" id="JANBPG010003451">
    <property type="protein sequence ID" value="KAJ1881010.1"/>
    <property type="molecule type" value="Genomic_DNA"/>
</dbReference>
<protein>
    <submittedName>
        <fullName evidence="1">Uncharacterized protein</fullName>
    </submittedName>
</protein>
<dbReference type="Proteomes" id="UP001150581">
    <property type="component" value="Unassembled WGS sequence"/>
</dbReference>
<keyword evidence="2" id="KW-1185">Reference proteome</keyword>